<dbReference type="GO" id="GO:0046872">
    <property type="term" value="F:metal ion binding"/>
    <property type="evidence" value="ECO:0007669"/>
    <property type="project" value="UniProtKB-UniRule"/>
</dbReference>
<dbReference type="EMBL" id="CADCUZ010000022">
    <property type="protein sequence ID" value="CAA9398260.1"/>
    <property type="molecule type" value="Genomic_DNA"/>
</dbReference>
<dbReference type="SUPFAM" id="SSF102705">
    <property type="entry name" value="NIF3 (NGG1p interacting factor 3)-like"/>
    <property type="match status" value="1"/>
</dbReference>
<dbReference type="FunFam" id="3.40.1390.30:FF:000001">
    <property type="entry name" value="GTP cyclohydrolase 1 type 2"/>
    <property type="match status" value="1"/>
</dbReference>
<gene>
    <name evidence="7" type="ORF">AVDCRST_MAG55-500</name>
</gene>
<dbReference type="NCBIfam" id="TIGR00486">
    <property type="entry name" value="YbgI_SA1388"/>
    <property type="match status" value="1"/>
</dbReference>
<feature type="binding site" evidence="6">
    <location>
        <position position="68"/>
    </location>
    <ligand>
        <name>a divalent metal cation</name>
        <dbReference type="ChEBI" id="CHEBI:60240"/>
        <label>1</label>
    </ligand>
</feature>
<dbReference type="InterPro" id="IPR036069">
    <property type="entry name" value="DUF34/NIF3_sf"/>
</dbReference>
<dbReference type="Gene3D" id="3.40.1390.30">
    <property type="entry name" value="NIF3 (NGG1p interacting factor 3)-like"/>
    <property type="match status" value="1"/>
</dbReference>
<dbReference type="InterPro" id="IPR015867">
    <property type="entry name" value="N-reg_PII/ATP_PRibTrfase_C"/>
</dbReference>
<comment type="subunit">
    <text evidence="2">Homohexamer.</text>
</comment>
<dbReference type="InterPro" id="IPR017221">
    <property type="entry name" value="DUF34/NIF3_bac"/>
</dbReference>
<evidence type="ECO:0000256" key="1">
    <source>
        <dbReference type="ARBA" id="ARBA00006964"/>
    </source>
</evidence>
<organism evidence="7">
    <name type="scientific">uncultured Rubrobacteraceae bacterium</name>
    <dbReference type="NCBI Taxonomy" id="349277"/>
    <lineage>
        <taxon>Bacteria</taxon>
        <taxon>Bacillati</taxon>
        <taxon>Actinomycetota</taxon>
        <taxon>Rubrobacteria</taxon>
        <taxon>Rubrobacterales</taxon>
        <taxon>Rubrobacteraceae</taxon>
        <taxon>environmental samples</taxon>
    </lineage>
</organism>
<dbReference type="Pfam" id="PF01784">
    <property type="entry name" value="DUF34_NIF3"/>
    <property type="match status" value="1"/>
</dbReference>
<dbReference type="AlphaFoldDB" id="A0A6J4NUU7"/>
<feature type="binding site" evidence="6">
    <location>
        <position position="107"/>
    </location>
    <ligand>
        <name>a divalent metal cation</name>
        <dbReference type="ChEBI" id="CHEBI:60240"/>
        <label>1</label>
    </ligand>
</feature>
<dbReference type="PANTHER" id="PTHR13799">
    <property type="entry name" value="NGG1 INTERACTING FACTOR 3"/>
    <property type="match status" value="1"/>
</dbReference>
<dbReference type="Gene3D" id="3.30.70.120">
    <property type="match status" value="1"/>
</dbReference>
<evidence type="ECO:0000256" key="5">
    <source>
        <dbReference type="PIRNR" id="PIRNR037489"/>
    </source>
</evidence>
<evidence type="ECO:0000256" key="6">
    <source>
        <dbReference type="PIRSR" id="PIRSR602678-1"/>
    </source>
</evidence>
<sequence length="363" mass="37157">MPGVADARDIIAAVERVAPPPLAEGWDTCGLQVGHRVAGVGRVLVALTPLPEVFEEAAEIGADFLLFHHPLIFSPLKGVDTGSYPGDLVARAISENLAVYAAHTSYDAAPDGVSVALAEAIGLRGPLEVVSPRGALRKLVVFVPEGAEDAVAGALSGAGAGVIGDYTRCTFRTPGTGTFLPGEGSDPYLGEPGRLQRAAEIRLETVVPAHLARDAADAAAAAHPYEEVPIDVYPVEGSPEGCGYGRIGDLPEPLTAEGLRQRVSDSLGFPARLVADPDPVREGGRVAVVGGSGGSFIAEVAASGAGAYVTGDLDYHDALLAESLGLAAIDAGHAATELPSLEPLARRLAGLVDVPVGVSRVRR</sequence>
<dbReference type="GO" id="GO:0016787">
    <property type="term" value="F:hydrolase activity"/>
    <property type="evidence" value="ECO:0007669"/>
    <property type="project" value="UniProtKB-KW"/>
</dbReference>
<evidence type="ECO:0000256" key="4">
    <source>
        <dbReference type="ARBA" id="ARBA00022723"/>
    </source>
</evidence>
<name>A0A6J4NUU7_9ACTN</name>
<feature type="binding site" evidence="6">
    <location>
        <position position="337"/>
    </location>
    <ligand>
        <name>a divalent metal cation</name>
        <dbReference type="ChEBI" id="CHEBI:60240"/>
        <label>1</label>
    </ligand>
</feature>
<dbReference type="PIRSF" id="PIRSF037489">
    <property type="entry name" value="UCP037489_NIF3_YqfO"/>
    <property type="match status" value="1"/>
</dbReference>
<reference evidence="7" key="1">
    <citation type="submission" date="2020-02" db="EMBL/GenBank/DDBJ databases">
        <authorList>
            <person name="Meier V. D."/>
        </authorList>
    </citation>
    <scope>NUCLEOTIDE SEQUENCE</scope>
    <source>
        <strain evidence="7">AVDCRST_MAG55</strain>
    </source>
</reference>
<dbReference type="InterPro" id="IPR002678">
    <property type="entry name" value="DUF34/NIF3"/>
</dbReference>
<dbReference type="GO" id="GO:0005737">
    <property type="term" value="C:cytoplasm"/>
    <property type="evidence" value="ECO:0007669"/>
    <property type="project" value="TreeGrafter"/>
</dbReference>
<evidence type="ECO:0000313" key="7">
    <source>
        <dbReference type="EMBL" id="CAA9398260.1"/>
    </source>
</evidence>
<feature type="binding site" evidence="6">
    <location>
        <position position="69"/>
    </location>
    <ligand>
        <name>a divalent metal cation</name>
        <dbReference type="ChEBI" id="CHEBI:60240"/>
        <label>1</label>
    </ligand>
</feature>
<feature type="binding site" evidence="6">
    <location>
        <position position="333"/>
    </location>
    <ligand>
        <name>a divalent metal cation</name>
        <dbReference type="ChEBI" id="CHEBI:60240"/>
        <label>1</label>
    </ligand>
</feature>
<evidence type="ECO:0000256" key="3">
    <source>
        <dbReference type="ARBA" id="ARBA00022112"/>
    </source>
</evidence>
<dbReference type="PANTHER" id="PTHR13799:SF14">
    <property type="entry name" value="GTP CYCLOHYDROLASE 1 TYPE 2 HOMOLOG"/>
    <property type="match status" value="1"/>
</dbReference>
<accession>A0A6J4NUU7</accession>
<proteinExistence type="inferred from homology"/>
<comment type="similarity">
    <text evidence="1 5">Belongs to the GTP cyclohydrolase I type 2/NIF3 family.</text>
</comment>
<keyword evidence="4 5" id="KW-0479">Metal-binding</keyword>
<protein>
    <recommendedName>
        <fullName evidence="3 5">GTP cyclohydrolase 1 type 2 homolog</fullName>
    </recommendedName>
</protein>
<keyword evidence="7" id="KW-0378">Hydrolase</keyword>
<evidence type="ECO:0000256" key="2">
    <source>
        <dbReference type="ARBA" id="ARBA00011643"/>
    </source>
</evidence>